<proteinExistence type="predicted"/>
<accession>A0AA39CLK6</accession>
<dbReference type="Proteomes" id="UP001172673">
    <property type="component" value="Unassembled WGS sequence"/>
</dbReference>
<gene>
    <name evidence="2" type="ORF">H2200_004008</name>
</gene>
<evidence type="ECO:0000256" key="1">
    <source>
        <dbReference type="SAM" id="MobiDB-lite"/>
    </source>
</evidence>
<name>A0AA39CLK6_9EURO</name>
<dbReference type="AlphaFoldDB" id="A0AA39CLK6"/>
<comment type="caution">
    <text evidence="2">The sequence shown here is derived from an EMBL/GenBank/DDBJ whole genome shotgun (WGS) entry which is preliminary data.</text>
</comment>
<keyword evidence="3" id="KW-1185">Reference proteome</keyword>
<reference evidence="2" key="1">
    <citation type="submission" date="2022-10" db="EMBL/GenBank/DDBJ databases">
        <title>Culturing micro-colonial fungi from biological soil crusts in the Mojave desert and describing Neophaeococcomyces mojavensis, and introducing the new genera and species Taxawa tesnikishii.</title>
        <authorList>
            <person name="Kurbessoian T."/>
            <person name="Stajich J.E."/>
        </authorList>
    </citation>
    <scope>NUCLEOTIDE SEQUENCE</scope>
    <source>
        <strain evidence="2">TK_41</strain>
    </source>
</reference>
<evidence type="ECO:0000313" key="3">
    <source>
        <dbReference type="Proteomes" id="UP001172673"/>
    </source>
</evidence>
<feature type="region of interest" description="Disordered" evidence="1">
    <location>
        <begin position="1"/>
        <end position="38"/>
    </location>
</feature>
<dbReference type="EMBL" id="JAPDRK010000005">
    <property type="protein sequence ID" value="KAJ9612411.1"/>
    <property type="molecule type" value="Genomic_DNA"/>
</dbReference>
<organism evidence="2 3">
    <name type="scientific">Cladophialophora chaetospira</name>
    <dbReference type="NCBI Taxonomy" id="386627"/>
    <lineage>
        <taxon>Eukaryota</taxon>
        <taxon>Fungi</taxon>
        <taxon>Dikarya</taxon>
        <taxon>Ascomycota</taxon>
        <taxon>Pezizomycotina</taxon>
        <taxon>Eurotiomycetes</taxon>
        <taxon>Chaetothyriomycetidae</taxon>
        <taxon>Chaetothyriales</taxon>
        <taxon>Herpotrichiellaceae</taxon>
        <taxon>Cladophialophora</taxon>
    </lineage>
</organism>
<sequence length="243" mass="26634">MDFTRGPAANHVVDLTQDPGSEGHPPAEASTGQPPNRRTRQVLAYSPEEQEEYAAQGYVPVNTDLILDPNTLQMREFVYPGTWEHFNGIRYAGANDVALLEWQLARAYGLAIDIPQGDPRVRHFLRNHFRAQDVQGQQMQWGVLQQQQQAMPSVGAPATLSAVQTTISVAPDAGDVSQQQPQPLPQQQQNIMAAPTSSTFDSGMPIMGDPPTARPDLVGSSIVSRFVKNWNKGRGGRIGKARK</sequence>
<protein>
    <submittedName>
        <fullName evidence="2">Uncharacterized protein</fullName>
    </submittedName>
</protein>
<evidence type="ECO:0000313" key="2">
    <source>
        <dbReference type="EMBL" id="KAJ9612411.1"/>
    </source>
</evidence>